<dbReference type="HOGENOM" id="CLU_1888696_0_0_1"/>
<protein>
    <submittedName>
        <fullName evidence="2">Uncharacterized protein</fullName>
    </submittedName>
</protein>
<evidence type="ECO:0000256" key="1">
    <source>
        <dbReference type="SAM" id="MobiDB-lite"/>
    </source>
</evidence>
<dbReference type="AlphaFoldDB" id="M4DJL7"/>
<evidence type="ECO:0000313" key="2">
    <source>
        <dbReference type="EnsemblPlants" id="Bra016695.1-P"/>
    </source>
</evidence>
<feature type="compositionally biased region" description="Pro residues" evidence="1">
    <location>
        <begin position="110"/>
        <end position="120"/>
    </location>
</feature>
<feature type="compositionally biased region" description="Basic residues" evidence="1">
    <location>
        <begin position="1"/>
        <end position="15"/>
    </location>
</feature>
<feature type="compositionally biased region" description="Basic and acidic residues" evidence="1">
    <location>
        <begin position="76"/>
        <end position="88"/>
    </location>
</feature>
<reference evidence="2" key="3">
    <citation type="submission" date="2023-03" db="UniProtKB">
        <authorList>
            <consortium name="EnsemblPlants"/>
        </authorList>
    </citation>
    <scope>IDENTIFICATION</scope>
    <source>
        <strain evidence="2">cv. Chiifu-401-42</strain>
    </source>
</reference>
<keyword evidence="3" id="KW-1185">Reference proteome</keyword>
<dbReference type="InParanoid" id="M4DJL7"/>
<dbReference type="EnsemblPlants" id="Bra016695.1">
    <property type="protein sequence ID" value="Bra016695.1-P"/>
    <property type="gene ID" value="Bra016695"/>
</dbReference>
<sequence>MWGRRRKRRSLHLRRTPTASESSYLEHHYSGVSMPAIRTVTGVPSKLSHLGGVPRPHNIRAIKNTRLPDSSAVDCEGSRPSHKSEESRAPPLTHWLRRNHTRKESSSGEPPSPWIDPPSNEPLSTIETNLRDPDD</sequence>
<reference evidence="2 3" key="2">
    <citation type="journal article" date="2018" name="Hortic Res">
        <title>Improved Brassica rapa reference genome by single-molecule sequencing and chromosome conformation capture technologies.</title>
        <authorList>
            <person name="Zhang L."/>
            <person name="Cai X."/>
            <person name="Wu J."/>
            <person name="Liu M."/>
            <person name="Grob S."/>
            <person name="Cheng F."/>
            <person name="Liang J."/>
            <person name="Cai C."/>
            <person name="Liu Z."/>
            <person name="Liu B."/>
            <person name="Wang F."/>
            <person name="Li S."/>
            <person name="Liu F."/>
            <person name="Li X."/>
            <person name="Cheng L."/>
            <person name="Yang W."/>
            <person name="Li M.H."/>
            <person name="Grossniklaus U."/>
            <person name="Zheng H."/>
            <person name="Wang X."/>
        </authorList>
    </citation>
    <scope>NUCLEOTIDE SEQUENCE [LARGE SCALE GENOMIC DNA]</scope>
    <source>
        <strain evidence="2 3">cv. Chiifu-401-42</strain>
    </source>
</reference>
<reference evidence="2 3" key="1">
    <citation type="journal article" date="2011" name="Nat. Genet.">
        <title>The genome of the mesopolyploid crop species Brassica rapa.</title>
        <authorList>
            <consortium name="Brassica rapa Genome Sequencing Project Consortium"/>
            <person name="Wang X."/>
            <person name="Wang H."/>
            <person name="Wang J."/>
            <person name="Sun R."/>
            <person name="Wu J."/>
            <person name="Liu S."/>
            <person name="Bai Y."/>
            <person name="Mun J.H."/>
            <person name="Bancroft I."/>
            <person name="Cheng F."/>
            <person name="Huang S."/>
            <person name="Li X."/>
            <person name="Hua W."/>
            <person name="Wang J."/>
            <person name="Wang X."/>
            <person name="Freeling M."/>
            <person name="Pires J.C."/>
            <person name="Paterson A.H."/>
            <person name="Chalhoub B."/>
            <person name="Wang B."/>
            <person name="Hayward A."/>
            <person name="Sharpe A.G."/>
            <person name="Park B.S."/>
            <person name="Weisshaar B."/>
            <person name="Liu B."/>
            <person name="Li B."/>
            <person name="Liu B."/>
            <person name="Tong C."/>
            <person name="Song C."/>
            <person name="Duran C."/>
            <person name="Peng C."/>
            <person name="Geng C."/>
            <person name="Koh C."/>
            <person name="Lin C."/>
            <person name="Edwards D."/>
            <person name="Mu D."/>
            <person name="Shen D."/>
            <person name="Soumpourou E."/>
            <person name="Li F."/>
            <person name="Fraser F."/>
            <person name="Conant G."/>
            <person name="Lassalle G."/>
            <person name="King G.J."/>
            <person name="Bonnema G."/>
            <person name="Tang H."/>
            <person name="Wang H."/>
            <person name="Belcram H."/>
            <person name="Zhou H."/>
            <person name="Hirakawa H."/>
            <person name="Abe H."/>
            <person name="Guo H."/>
            <person name="Wang H."/>
            <person name="Jin H."/>
            <person name="Parkin I.A."/>
            <person name="Batley J."/>
            <person name="Kim J.S."/>
            <person name="Just J."/>
            <person name="Li J."/>
            <person name="Xu J."/>
            <person name="Deng J."/>
            <person name="Kim J.A."/>
            <person name="Li J."/>
            <person name="Yu J."/>
            <person name="Meng J."/>
            <person name="Wang J."/>
            <person name="Min J."/>
            <person name="Poulain J."/>
            <person name="Wang J."/>
            <person name="Hatakeyama K."/>
            <person name="Wu K."/>
            <person name="Wang L."/>
            <person name="Fang L."/>
            <person name="Trick M."/>
            <person name="Links M.G."/>
            <person name="Zhao M."/>
            <person name="Jin M."/>
            <person name="Ramchiary N."/>
            <person name="Drou N."/>
            <person name="Berkman P.J."/>
            <person name="Cai Q."/>
            <person name="Huang Q."/>
            <person name="Li R."/>
            <person name="Tabata S."/>
            <person name="Cheng S."/>
            <person name="Zhang S."/>
            <person name="Zhang S."/>
            <person name="Huang S."/>
            <person name="Sato S."/>
            <person name="Sun S."/>
            <person name="Kwon S.J."/>
            <person name="Choi S.R."/>
            <person name="Lee T.H."/>
            <person name="Fan W."/>
            <person name="Zhao X."/>
            <person name="Tan X."/>
            <person name="Xu X."/>
            <person name="Wang Y."/>
            <person name="Qiu Y."/>
            <person name="Yin Y."/>
            <person name="Li Y."/>
            <person name="Du Y."/>
            <person name="Liao Y."/>
            <person name="Lim Y."/>
            <person name="Narusaka Y."/>
            <person name="Wang Y."/>
            <person name="Wang Z."/>
            <person name="Li Z."/>
            <person name="Wang Z."/>
            <person name="Xiong Z."/>
            <person name="Zhang Z."/>
        </authorList>
    </citation>
    <scope>NUCLEOTIDE SEQUENCE [LARGE SCALE GENOMIC DNA]</scope>
    <source>
        <strain evidence="2 3">cv. Chiifu-401-42</strain>
    </source>
</reference>
<proteinExistence type="predicted"/>
<accession>M4DJL7</accession>
<evidence type="ECO:0000313" key="3">
    <source>
        <dbReference type="Proteomes" id="UP000011750"/>
    </source>
</evidence>
<organism evidence="2 3">
    <name type="scientific">Brassica campestris</name>
    <name type="common">Field mustard</name>
    <dbReference type="NCBI Taxonomy" id="3711"/>
    <lineage>
        <taxon>Eukaryota</taxon>
        <taxon>Viridiplantae</taxon>
        <taxon>Streptophyta</taxon>
        <taxon>Embryophyta</taxon>
        <taxon>Tracheophyta</taxon>
        <taxon>Spermatophyta</taxon>
        <taxon>Magnoliopsida</taxon>
        <taxon>eudicotyledons</taxon>
        <taxon>Gunneridae</taxon>
        <taxon>Pentapetalae</taxon>
        <taxon>rosids</taxon>
        <taxon>malvids</taxon>
        <taxon>Brassicales</taxon>
        <taxon>Brassicaceae</taxon>
        <taxon>Brassiceae</taxon>
        <taxon>Brassica</taxon>
    </lineage>
</organism>
<dbReference type="OMA" id="NHTRKES"/>
<feature type="region of interest" description="Disordered" evidence="1">
    <location>
        <begin position="48"/>
        <end position="135"/>
    </location>
</feature>
<name>M4DJL7_BRACM</name>
<feature type="region of interest" description="Disordered" evidence="1">
    <location>
        <begin position="1"/>
        <end position="22"/>
    </location>
</feature>
<dbReference type="Proteomes" id="UP000011750">
    <property type="component" value="Chromosome A08"/>
</dbReference>
<dbReference type="Gramene" id="Bra016695.1">
    <property type="protein sequence ID" value="Bra016695.1-P"/>
    <property type="gene ID" value="Bra016695"/>
</dbReference>